<comment type="subcellular location">
    <subcellularLocation>
        <location evidence="1">Cell membrane</location>
        <topology evidence="1">Multi-pass membrane protein</topology>
    </subcellularLocation>
</comment>
<keyword evidence="3 7" id="KW-0812">Transmembrane</keyword>
<proteinExistence type="predicted"/>
<feature type="transmembrane region" description="Helical" evidence="7">
    <location>
        <begin position="156"/>
        <end position="180"/>
    </location>
</feature>
<keyword evidence="4 7" id="KW-1133">Transmembrane helix</keyword>
<evidence type="ECO:0000256" key="6">
    <source>
        <dbReference type="SAM" id="MobiDB-lite"/>
    </source>
</evidence>
<dbReference type="GO" id="GO:0022857">
    <property type="term" value="F:transmembrane transporter activity"/>
    <property type="evidence" value="ECO:0007669"/>
    <property type="project" value="InterPro"/>
</dbReference>
<evidence type="ECO:0000256" key="2">
    <source>
        <dbReference type="ARBA" id="ARBA00022475"/>
    </source>
</evidence>
<accession>A0A9D1I4I6</accession>
<keyword evidence="5 7" id="KW-0472">Membrane</keyword>
<gene>
    <name evidence="8" type="ORF">IAD16_06465</name>
</gene>
<name>A0A9D1I4I6_9FIRM</name>
<evidence type="ECO:0000313" key="9">
    <source>
        <dbReference type="Proteomes" id="UP000824091"/>
    </source>
</evidence>
<protein>
    <submittedName>
        <fullName evidence="8">ABC transporter permease</fullName>
    </submittedName>
</protein>
<dbReference type="PANTHER" id="PTHR47089:SF1">
    <property type="entry name" value="GUANOSINE ABC TRANSPORTER PERMEASE PROTEIN NUPP"/>
    <property type="match status" value="1"/>
</dbReference>
<dbReference type="AlphaFoldDB" id="A0A9D1I4I6"/>
<feature type="transmembrane region" description="Helical" evidence="7">
    <location>
        <begin position="67"/>
        <end position="85"/>
    </location>
</feature>
<dbReference type="CDD" id="cd06580">
    <property type="entry name" value="TM_PBP1_transp_TpRbsC_like"/>
    <property type="match status" value="1"/>
</dbReference>
<dbReference type="GO" id="GO:0005886">
    <property type="term" value="C:plasma membrane"/>
    <property type="evidence" value="ECO:0007669"/>
    <property type="project" value="UniProtKB-SubCell"/>
</dbReference>
<dbReference type="Proteomes" id="UP000824091">
    <property type="component" value="Unassembled WGS sequence"/>
</dbReference>
<feature type="transmembrane region" description="Helical" evidence="7">
    <location>
        <begin position="200"/>
        <end position="219"/>
    </location>
</feature>
<feature type="transmembrane region" description="Helical" evidence="7">
    <location>
        <begin position="115"/>
        <end position="135"/>
    </location>
</feature>
<dbReference type="Pfam" id="PF02653">
    <property type="entry name" value="BPD_transp_2"/>
    <property type="match status" value="1"/>
</dbReference>
<evidence type="ECO:0000256" key="5">
    <source>
        <dbReference type="ARBA" id="ARBA00023136"/>
    </source>
</evidence>
<evidence type="ECO:0000256" key="7">
    <source>
        <dbReference type="SAM" id="Phobius"/>
    </source>
</evidence>
<feature type="non-terminal residue" evidence="8">
    <location>
        <position position="1"/>
    </location>
</feature>
<reference evidence="8" key="2">
    <citation type="journal article" date="2021" name="PeerJ">
        <title>Extensive microbial diversity within the chicken gut microbiome revealed by metagenomics and culture.</title>
        <authorList>
            <person name="Gilroy R."/>
            <person name="Ravi A."/>
            <person name="Getino M."/>
            <person name="Pursley I."/>
            <person name="Horton D.L."/>
            <person name="Alikhan N.F."/>
            <person name="Baker D."/>
            <person name="Gharbi K."/>
            <person name="Hall N."/>
            <person name="Watson M."/>
            <person name="Adriaenssens E.M."/>
            <person name="Foster-Nyarko E."/>
            <person name="Jarju S."/>
            <person name="Secka A."/>
            <person name="Antonio M."/>
            <person name="Oren A."/>
            <person name="Chaudhuri R.R."/>
            <person name="La Ragione R."/>
            <person name="Hildebrand F."/>
            <person name="Pallen M.J."/>
        </authorList>
    </citation>
    <scope>NUCLEOTIDE SEQUENCE</scope>
    <source>
        <strain evidence="8">11300</strain>
    </source>
</reference>
<evidence type="ECO:0000256" key="3">
    <source>
        <dbReference type="ARBA" id="ARBA00022692"/>
    </source>
</evidence>
<comment type="caution">
    <text evidence="8">The sequence shown here is derived from an EMBL/GenBank/DDBJ whole genome shotgun (WGS) entry which is preliminary data.</text>
</comment>
<sequence>YLNINEVITCIMTNWIAANLVTWFIDAREFLKNSEEGGKVGYVKPTAANGVETFDFGLDKIFPGSQVNGGILIAILMAVIVYIIISRTTFGYQLKACGSNRHAAKYAGINDKRSIVASMAIAGALSAAGASLYYLSGNTEFFWSTYQSLPSEGFNGIPVALLAANNPIGVVFTGIFMSMLNIAGTQLRTLTAYNEYITDIIIAAIVYLSAFSMIIRMFIDNAGKRKKEKKQMPEKPVIAAETAAATDSGIQTAGEAEGGDK</sequence>
<evidence type="ECO:0000256" key="4">
    <source>
        <dbReference type="ARBA" id="ARBA00022989"/>
    </source>
</evidence>
<dbReference type="EMBL" id="DVMO01000094">
    <property type="protein sequence ID" value="HIU28001.1"/>
    <property type="molecule type" value="Genomic_DNA"/>
</dbReference>
<evidence type="ECO:0000256" key="1">
    <source>
        <dbReference type="ARBA" id="ARBA00004651"/>
    </source>
</evidence>
<reference evidence="8" key="1">
    <citation type="submission" date="2020-10" db="EMBL/GenBank/DDBJ databases">
        <authorList>
            <person name="Gilroy R."/>
        </authorList>
    </citation>
    <scope>NUCLEOTIDE SEQUENCE</scope>
    <source>
        <strain evidence="8">11300</strain>
    </source>
</reference>
<organism evidence="8 9">
    <name type="scientific">Candidatus Fimisoma avicola</name>
    <dbReference type="NCBI Taxonomy" id="2840826"/>
    <lineage>
        <taxon>Bacteria</taxon>
        <taxon>Bacillati</taxon>
        <taxon>Bacillota</taxon>
        <taxon>Clostridia</taxon>
        <taxon>Eubacteriales</taxon>
        <taxon>Candidatus Fimisoma</taxon>
    </lineage>
</organism>
<dbReference type="PANTHER" id="PTHR47089">
    <property type="entry name" value="ABC TRANSPORTER, PERMEASE PROTEIN"/>
    <property type="match status" value="1"/>
</dbReference>
<dbReference type="InterPro" id="IPR001851">
    <property type="entry name" value="ABC_transp_permease"/>
</dbReference>
<feature type="region of interest" description="Disordered" evidence="6">
    <location>
        <begin position="241"/>
        <end position="261"/>
    </location>
</feature>
<keyword evidence="2" id="KW-1003">Cell membrane</keyword>
<evidence type="ECO:0000313" key="8">
    <source>
        <dbReference type="EMBL" id="HIU28001.1"/>
    </source>
</evidence>